<proteinExistence type="evidence at transcript level"/>
<accession>I3S4A6</accession>
<reference evidence="1" key="1">
    <citation type="submission" date="2012-05" db="EMBL/GenBank/DDBJ databases">
        <authorList>
            <person name="Krishnakumar V."/>
            <person name="Cheung F."/>
            <person name="Xiao Y."/>
            <person name="Chan A."/>
            <person name="Moskal W.A."/>
            <person name="Town C.D."/>
        </authorList>
    </citation>
    <scope>NUCLEOTIDE SEQUENCE</scope>
</reference>
<sequence>MISCNGLRSNTTMFVLAVEKKLAQNMGTSYSAFGNTVKSKTCIVSVSMVILRRSLILSA</sequence>
<protein>
    <submittedName>
        <fullName evidence="1">Uncharacterized protein</fullName>
    </submittedName>
</protein>
<dbReference type="EMBL" id="BT135303">
    <property type="protein sequence ID" value="AFK35098.1"/>
    <property type="molecule type" value="mRNA"/>
</dbReference>
<organism evidence="1">
    <name type="scientific">Medicago truncatula</name>
    <name type="common">Barrel medic</name>
    <name type="synonym">Medicago tribuloides</name>
    <dbReference type="NCBI Taxonomy" id="3880"/>
    <lineage>
        <taxon>Eukaryota</taxon>
        <taxon>Viridiplantae</taxon>
        <taxon>Streptophyta</taxon>
        <taxon>Embryophyta</taxon>
        <taxon>Tracheophyta</taxon>
        <taxon>Spermatophyta</taxon>
        <taxon>Magnoliopsida</taxon>
        <taxon>eudicotyledons</taxon>
        <taxon>Gunneridae</taxon>
        <taxon>Pentapetalae</taxon>
        <taxon>rosids</taxon>
        <taxon>fabids</taxon>
        <taxon>Fabales</taxon>
        <taxon>Fabaceae</taxon>
        <taxon>Papilionoideae</taxon>
        <taxon>50 kb inversion clade</taxon>
        <taxon>NPAAA clade</taxon>
        <taxon>Hologalegina</taxon>
        <taxon>IRL clade</taxon>
        <taxon>Trifolieae</taxon>
        <taxon>Medicago</taxon>
    </lineage>
</organism>
<evidence type="ECO:0000313" key="1">
    <source>
        <dbReference type="EMBL" id="AFK35098.1"/>
    </source>
</evidence>
<name>I3S4A6_MEDTR</name>
<dbReference type="AlphaFoldDB" id="I3S4A6"/>